<keyword evidence="1" id="KW-0596">Phosphopantetheine</keyword>
<dbReference type="EMBL" id="ATAY01000026">
    <property type="protein sequence ID" value="EPR12475.1"/>
    <property type="molecule type" value="Genomic_DNA"/>
</dbReference>
<dbReference type="PROSITE" id="PS00606">
    <property type="entry name" value="KS3_1"/>
    <property type="match status" value="1"/>
</dbReference>
<dbReference type="InterPro" id="IPR050091">
    <property type="entry name" value="PKS_NRPS_Biosynth_Enz"/>
</dbReference>
<dbReference type="SMART" id="SM00822">
    <property type="entry name" value="PKS_KR"/>
    <property type="match status" value="1"/>
</dbReference>
<dbReference type="PROSITE" id="PS52004">
    <property type="entry name" value="KS3_2"/>
    <property type="match status" value="1"/>
</dbReference>
<feature type="domain" description="PKS/mFAS DH" evidence="7">
    <location>
        <begin position="657"/>
        <end position="935"/>
    </location>
</feature>
<reference evidence="8 9" key="1">
    <citation type="journal article" date="2013" name="Genome Announc.">
        <title>Draft Genome Sequence of the Cellulolytic Bacterium Clostridium papyrosolvens C7 (ATCC 700395).</title>
        <authorList>
            <person name="Zepeda V."/>
            <person name="Dassa B."/>
            <person name="Borovok I."/>
            <person name="Lamed R."/>
            <person name="Bayer E.A."/>
            <person name="Cate J.H."/>
        </authorList>
    </citation>
    <scope>NUCLEOTIDE SEQUENCE [LARGE SCALE GENOMIC DNA]</scope>
    <source>
        <strain evidence="8 9">C7</strain>
    </source>
</reference>
<dbReference type="InterPro" id="IPR049490">
    <property type="entry name" value="C883_1060-like_KR_N"/>
</dbReference>
<dbReference type="GO" id="GO:0005737">
    <property type="term" value="C:cytoplasm"/>
    <property type="evidence" value="ECO:0007669"/>
    <property type="project" value="TreeGrafter"/>
</dbReference>
<dbReference type="Proteomes" id="UP000016860">
    <property type="component" value="Unassembled WGS sequence"/>
</dbReference>
<dbReference type="PANTHER" id="PTHR43775">
    <property type="entry name" value="FATTY ACID SYNTHASE"/>
    <property type="match status" value="1"/>
</dbReference>
<sequence length="1575" mass="176449">MNLNVDMEDFISAIHNQNKLVQQKPISTTDIAIIGISAKIGSAEDVNEFWDYIGNGYDLIDTFPPDRQRDIDRYLKTCFGKESSSFIEMAYLKNVDLFDAGLFNMTPVEAELMDPVQRIFLECMLVAAEDAGYGGNRLFGSKTGVYVGCNSNTNDNYFSMISALSPSKMGLALAGNLNSVVASRFSYLFNLRGPAEVIDTACSSSLVAVHTACQAIRNGEVDMAFAGGIKIGLIPKAVSNENDIGITSSTGRTKTFDDEADGTGAGEGAGVVLLKPLYKAIEDGDNIHAVIKGTATNQDGTSVGITAPNSQAQTDVLLAAWEDAKINPLTLQYIEAHGTATNLGDPIEIESITRAFQRYTDRTQFCAVGSVKTNVGHLDCAAGIAGLINGVMMLKNRKMPPNIHYKSGNRKIDFINSPVYINEKLDSWERGQMPRRCGVSSFGISGTNCHMVLEEAPAVIESEKDSGYHILTISAKNRKTVDKILNSYSQWMEGNKEVSLRDLCYTTNIGRGHYNCRMAIIINDGGDSKPADALRSRDSENTFYGEFQISTNNELQNKEGCITIQQKAEYTKKAKEIVNNLISEKSQQIKKVLLQELALLYVSGADVEWDILYKEQFCKMLSIPTYPFNHKRYWISGEKRVNTANFTTKKEYEKRLHPLLDQCLVDSMEIVVFSRNIHVDNCWELKEHVIGRNHVLPGTAFVEMVHKAGSRFYRTNCIEIDELLFLMPFSCNEGEQREIQVIAKNTNDCIEIGIVSADVNESEKTWISHVTAKVRKTSPNVVGKCDIAEIIKRCPETLDVYSKGHSQNGHVAVTDRWKTNRMVHFNETELVAKFELSEEYHKGLNDYYLYPPLLDGAVNIGNIFTKSGFCLPLSYGNAKFYKPLPSEFYSYLKVKNLKSSDEITIFDVCIISKEGEIIAEIDDYILKEVDEREMSRVKGEMLYSVKWIESQRIQTADSSLFADKSVLLIRTENQQDNRIYKQVKTLNAKAIIDVAISNEYKKTGPDSYKVRCCDEDFGEVFEAFSDRNIDYVFHIASLEENNEDTIENLHRSIDVGIKSMFVFLQSIAKYQVKVKNITSCIDNSVTVNGNEEEIKPLNRALSGMLKSASREFDNIRFKIIDIDEQTDTSVVLDEILYGEDMVLTAYRSNSRFVEAFAELVQSERRKVSITNDGVYIITGGLGGVGLVIAKQLAEMNGNVKIALLNRGKAPQEVHSEKDDRTLNSLEKIYEITGDKSSLEVISVDISNSESVGREISLLREKYGKINGVIHCAGVAGKGFLLRKTWDEFENVLRSKVYGTWVVDKVTENDDLDFFIMCSSISSIFTSSGQSDYSAANSYIDSFAELRSKRNKNTLAINWTGWKETGMAVDYKVNQGESLFKFIDNSRGQEAFEYALSSTQQRIIIGELNYEMIQKSRNFLDDLIVFSNSIENKLRQYQNLNSDEDEQGEIKISVLGKSSGDITSTEYQVAKAVAKTLRFEEVNIYDKFFEMGGDSLLAASFKKELDKLFPDVVDITDVFTYVSVYEMAKYIDGKINPPGPGVTEENKVQTDDELRDLLMKLNSGSIDIEEAEKRLL</sequence>
<dbReference type="InterPro" id="IPR014031">
    <property type="entry name" value="Ketoacyl_synth_C"/>
</dbReference>
<dbReference type="Gene3D" id="3.10.129.110">
    <property type="entry name" value="Polyketide synthase dehydratase"/>
    <property type="match status" value="1"/>
</dbReference>
<dbReference type="RefSeq" id="WP_020815187.1">
    <property type="nucleotide sequence ID" value="NZ_ATAY01000026.1"/>
</dbReference>
<dbReference type="Pfam" id="PF02801">
    <property type="entry name" value="Ketoacyl-synt_C"/>
    <property type="match status" value="1"/>
</dbReference>
<dbReference type="Gene3D" id="1.10.1240.100">
    <property type="match status" value="1"/>
</dbReference>
<dbReference type="Pfam" id="PF21089">
    <property type="entry name" value="PKS_DH_N"/>
    <property type="match status" value="1"/>
</dbReference>
<dbReference type="InterPro" id="IPR049552">
    <property type="entry name" value="PKS_DH_N"/>
</dbReference>
<dbReference type="GO" id="GO:0004315">
    <property type="term" value="F:3-oxoacyl-[acyl-carrier-protein] synthase activity"/>
    <property type="evidence" value="ECO:0007669"/>
    <property type="project" value="InterPro"/>
</dbReference>
<dbReference type="PANTHER" id="PTHR43775:SF37">
    <property type="entry name" value="SI:DKEY-61P9.11"/>
    <property type="match status" value="1"/>
</dbReference>
<dbReference type="GO" id="GO:0006633">
    <property type="term" value="P:fatty acid biosynthetic process"/>
    <property type="evidence" value="ECO:0007669"/>
    <property type="project" value="InterPro"/>
</dbReference>
<comment type="caution">
    <text evidence="8">The sequence shown here is derived from an EMBL/GenBank/DDBJ whole genome shotgun (WGS) entry which is preliminary data.</text>
</comment>
<dbReference type="OrthoDB" id="9765680at2"/>
<dbReference type="SUPFAM" id="SSF51735">
    <property type="entry name" value="NAD(P)-binding Rossmann-fold domains"/>
    <property type="match status" value="2"/>
</dbReference>
<dbReference type="SUPFAM" id="SSF47336">
    <property type="entry name" value="ACP-like"/>
    <property type="match status" value="1"/>
</dbReference>
<dbReference type="InterPro" id="IPR013968">
    <property type="entry name" value="PKS_KR"/>
</dbReference>
<dbReference type="InterPro" id="IPR014030">
    <property type="entry name" value="Ketoacyl_synth_N"/>
</dbReference>
<dbReference type="SUPFAM" id="SSF53901">
    <property type="entry name" value="Thiolase-like"/>
    <property type="match status" value="1"/>
</dbReference>
<dbReference type="InterPro" id="IPR020841">
    <property type="entry name" value="PKS_Beta-ketoAc_synthase_dom"/>
</dbReference>
<dbReference type="InterPro" id="IPR036291">
    <property type="entry name" value="NAD(P)-bd_dom_sf"/>
</dbReference>
<dbReference type="Pfam" id="PF00109">
    <property type="entry name" value="ketoacyl-synt"/>
    <property type="match status" value="1"/>
</dbReference>
<dbReference type="Pfam" id="PF21394">
    <property type="entry name" value="Beta-ketacyl_N"/>
    <property type="match status" value="1"/>
</dbReference>
<dbReference type="InterPro" id="IPR049551">
    <property type="entry name" value="PKS_DH_C"/>
</dbReference>
<dbReference type="SMART" id="SM00825">
    <property type="entry name" value="PKS_KS"/>
    <property type="match status" value="1"/>
</dbReference>
<feature type="region of interest" description="N-terminal hotdog fold" evidence="4">
    <location>
        <begin position="657"/>
        <end position="781"/>
    </location>
</feature>
<keyword evidence="2" id="KW-0597">Phosphoprotein</keyword>
<evidence type="ECO:0000259" key="6">
    <source>
        <dbReference type="PROSITE" id="PS52004"/>
    </source>
</evidence>
<evidence type="ECO:0000256" key="3">
    <source>
        <dbReference type="ARBA" id="ARBA00022679"/>
    </source>
</evidence>
<dbReference type="PROSITE" id="PS50075">
    <property type="entry name" value="CARRIER"/>
    <property type="match status" value="1"/>
</dbReference>
<dbReference type="InterPro" id="IPR042104">
    <property type="entry name" value="PKS_dehydratase_sf"/>
</dbReference>
<dbReference type="Pfam" id="PF22621">
    <property type="entry name" value="CurL-like_PKS_C"/>
    <property type="match status" value="1"/>
</dbReference>
<accession>U4R424</accession>
<keyword evidence="3" id="KW-0808">Transferase</keyword>
<dbReference type="GO" id="GO:0005886">
    <property type="term" value="C:plasma membrane"/>
    <property type="evidence" value="ECO:0007669"/>
    <property type="project" value="TreeGrafter"/>
</dbReference>
<evidence type="ECO:0000313" key="8">
    <source>
        <dbReference type="EMBL" id="EPR12475.1"/>
    </source>
</evidence>
<dbReference type="CDD" id="cd00833">
    <property type="entry name" value="PKS"/>
    <property type="match status" value="1"/>
</dbReference>
<dbReference type="InterPro" id="IPR018201">
    <property type="entry name" value="Ketoacyl_synth_AS"/>
</dbReference>
<feature type="region of interest" description="C-terminal hotdog fold" evidence="4">
    <location>
        <begin position="792"/>
        <end position="935"/>
    </location>
</feature>
<dbReference type="Pfam" id="PF08659">
    <property type="entry name" value="KR"/>
    <property type="match status" value="1"/>
</dbReference>
<dbReference type="InterPro" id="IPR036736">
    <property type="entry name" value="ACP-like_sf"/>
</dbReference>
<dbReference type="STRING" id="1330534.L323_08170"/>
<feature type="active site" description="Proton donor; for dehydratase activity" evidence="4">
    <location>
        <position position="855"/>
    </location>
</feature>
<dbReference type="PROSITE" id="PS52019">
    <property type="entry name" value="PKS_MFAS_DH"/>
    <property type="match status" value="1"/>
</dbReference>
<dbReference type="PATRIC" id="fig|1330534.3.peg.1633"/>
<dbReference type="InterPro" id="IPR057326">
    <property type="entry name" value="KR_dom"/>
</dbReference>
<feature type="domain" description="Ketosynthase family 3 (KS3)" evidence="6">
    <location>
        <begin position="28"/>
        <end position="455"/>
    </location>
</feature>
<protein>
    <submittedName>
        <fullName evidence="8">Beta-ketoacyl synthase</fullName>
    </submittedName>
</protein>
<evidence type="ECO:0000259" key="5">
    <source>
        <dbReference type="PROSITE" id="PS50075"/>
    </source>
</evidence>
<dbReference type="InterPro" id="IPR009081">
    <property type="entry name" value="PP-bd_ACP"/>
</dbReference>
<evidence type="ECO:0000256" key="4">
    <source>
        <dbReference type="PROSITE-ProRule" id="PRU01363"/>
    </source>
</evidence>
<name>U4R424_9FIRM</name>
<dbReference type="InterPro" id="IPR049900">
    <property type="entry name" value="PKS_mFAS_DH"/>
</dbReference>
<proteinExistence type="predicted"/>
<feature type="domain" description="Carrier" evidence="5">
    <location>
        <begin position="1459"/>
        <end position="1534"/>
    </location>
</feature>
<dbReference type="CDD" id="cd08953">
    <property type="entry name" value="KR_2_SDR_x"/>
    <property type="match status" value="1"/>
</dbReference>
<dbReference type="Gene3D" id="1.10.1200.10">
    <property type="entry name" value="ACP-like"/>
    <property type="match status" value="1"/>
</dbReference>
<dbReference type="Pfam" id="PF00550">
    <property type="entry name" value="PP-binding"/>
    <property type="match status" value="1"/>
</dbReference>
<gene>
    <name evidence="8" type="ORF">L323_08170</name>
</gene>
<evidence type="ECO:0000313" key="9">
    <source>
        <dbReference type="Proteomes" id="UP000016860"/>
    </source>
</evidence>
<organism evidence="8 9">
    <name type="scientific">Ruminiclostridium papyrosolvens C7</name>
    <dbReference type="NCBI Taxonomy" id="1330534"/>
    <lineage>
        <taxon>Bacteria</taxon>
        <taxon>Bacillati</taxon>
        <taxon>Bacillota</taxon>
        <taxon>Clostridia</taxon>
        <taxon>Eubacteriales</taxon>
        <taxon>Oscillospiraceae</taxon>
        <taxon>Ruminiclostridium</taxon>
    </lineage>
</organism>
<evidence type="ECO:0000256" key="1">
    <source>
        <dbReference type="ARBA" id="ARBA00022450"/>
    </source>
</evidence>
<evidence type="ECO:0000256" key="2">
    <source>
        <dbReference type="ARBA" id="ARBA00022553"/>
    </source>
</evidence>
<dbReference type="Gene3D" id="3.40.47.10">
    <property type="match status" value="1"/>
</dbReference>
<feature type="active site" description="Proton acceptor; for dehydratase activity" evidence="4">
    <location>
        <position position="688"/>
    </location>
</feature>
<evidence type="ECO:0000259" key="7">
    <source>
        <dbReference type="PROSITE" id="PS52019"/>
    </source>
</evidence>
<dbReference type="GO" id="GO:0004312">
    <property type="term" value="F:fatty acid synthase activity"/>
    <property type="evidence" value="ECO:0007669"/>
    <property type="project" value="TreeGrafter"/>
</dbReference>
<dbReference type="Gene3D" id="3.40.50.720">
    <property type="entry name" value="NAD(P)-binding Rossmann-like Domain"/>
    <property type="match status" value="1"/>
</dbReference>
<dbReference type="Pfam" id="PF14765">
    <property type="entry name" value="PS-DH"/>
    <property type="match status" value="1"/>
</dbReference>
<dbReference type="InterPro" id="IPR016039">
    <property type="entry name" value="Thiolase-like"/>
</dbReference>
<dbReference type="GO" id="GO:0071770">
    <property type="term" value="P:DIM/DIP cell wall layer assembly"/>
    <property type="evidence" value="ECO:0007669"/>
    <property type="project" value="TreeGrafter"/>
</dbReference>